<name>A0ABP5J6V2_9MICC</name>
<keyword evidence="3 6" id="KW-0238">DNA-binding</keyword>
<dbReference type="SUPFAM" id="SSF46785">
    <property type="entry name" value="Winged helix' DNA-binding domain"/>
    <property type="match status" value="1"/>
</dbReference>
<dbReference type="Gene3D" id="3.40.50.1360">
    <property type="match status" value="1"/>
</dbReference>
<dbReference type="InterPro" id="IPR000835">
    <property type="entry name" value="HTH_MarR-typ"/>
</dbReference>
<comment type="similarity">
    <text evidence="1">Belongs to the SorC transcriptional regulatory family.</text>
</comment>
<dbReference type="InterPro" id="IPR037171">
    <property type="entry name" value="NagB/RpiA_transferase-like"/>
</dbReference>
<evidence type="ECO:0000256" key="3">
    <source>
        <dbReference type="ARBA" id="ARBA00023125"/>
    </source>
</evidence>
<reference evidence="7" key="1">
    <citation type="journal article" date="2019" name="Int. J. Syst. Evol. Microbiol.">
        <title>The Global Catalogue of Microorganisms (GCM) 10K type strain sequencing project: providing services to taxonomists for standard genome sequencing and annotation.</title>
        <authorList>
            <consortium name="The Broad Institute Genomics Platform"/>
            <consortium name="The Broad Institute Genome Sequencing Center for Infectious Disease"/>
            <person name="Wu L."/>
            <person name="Ma J."/>
        </authorList>
    </citation>
    <scope>NUCLEOTIDE SEQUENCE [LARGE SCALE GENOMIC DNA]</scope>
    <source>
        <strain evidence="7">JCM 15914</strain>
    </source>
</reference>
<dbReference type="InterPro" id="IPR036390">
    <property type="entry name" value="WH_DNA-bd_sf"/>
</dbReference>
<keyword evidence="2" id="KW-0805">Transcription regulation</keyword>
<dbReference type="PANTHER" id="PTHR34294">
    <property type="entry name" value="TRANSCRIPTIONAL REGULATOR-RELATED"/>
    <property type="match status" value="1"/>
</dbReference>
<protein>
    <submittedName>
        <fullName evidence="6">DNA-binding transcriptional repressor DeoR</fullName>
    </submittedName>
</protein>
<dbReference type="Gene3D" id="1.10.10.60">
    <property type="entry name" value="Homeodomain-like"/>
    <property type="match status" value="1"/>
</dbReference>
<dbReference type="SUPFAM" id="SSF100950">
    <property type="entry name" value="NagB/RpiA/CoA transferase-like"/>
    <property type="match status" value="1"/>
</dbReference>
<dbReference type="GO" id="GO:0003677">
    <property type="term" value="F:DNA binding"/>
    <property type="evidence" value="ECO:0007669"/>
    <property type="project" value="UniProtKB-KW"/>
</dbReference>
<dbReference type="Proteomes" id="UP001500166">
    <property type="component" value="Unassembled WGS sequence"/>
</dbReference>
<dbReference type="Pfam" id="PF04198">
    <property type="entry name" value="Sugar-bind"/>
    <property type="match status" value="1"/>
</dbReference>
<dbReference type="EMBL" id="BAAAQA010000006">
    <property type="protein sequence ID" value="GAA2112219.1"/>
    <property type="molecule type" value="Genomic_DNA"/>
</dbReference>
<keyword evidence="4" id="KW-0804">Transcription</keyword>
<dbReference type="PROSITE" id="PS50943">
    <property type="entry name" value="HTH_CROC1"/>
    <property type="match status" value="1"/>
</dbReference>
<proteinExistence type="inferred from homology"/>
<dbReference type="CDD" id="cd00093">
    <property type="entry name" value="HTH_XRE"/>
    <property type="match status" value="1"/>
</dbReference>
<dbReference type="RefSeq" id="WP_344223744.1">
    <property type="nucleotide sequence ID" value="NZ_BAAAQA010000006.1"/>
</dbReference>
<evidence type="ECO:0000259" key="5">
    <source>
        <dbReference type="PROSITE" id="PS50943"/>
    </source>
</evidence>
<dbReference type="InterPro" id="IPR001387">
    <property type="entry name" value="Cro/C1-type_HTH"/>
</dbReference>
<sequence length="311" mass="33986">MSLSPRDVQGLSAARLYYERGLSQGDVARELGVSRPTVSKLIQHAKDRGFVTVEIHDPRQVSTAVADQLRERFGLAEARVITSQPTDEELVRELGAVGALMLEENVADGDLVGITWGRTLHAVARSLKHQNCHGVQVVQLKGGATLTSRSTSHYETIRLFCEAFNAYPQTLPLPVIFDNAEVKRVVEEDRHIKHILDLGRDAQTAIFTVGTMSPESTLLKLGYLSEAEQTALLDNAVGDICSRFIDEQGEPCLPELEERTVAVSLQNLRAKQTRICVAGGQQKVRPLKAALGAGYVSHLVTDEDTARAVLA</sequence>
<evidence type="ECO:0000313" key="7">
    <source>
        <dbReference type="Proteomes" id="UP001500166"/>
    </source>
</evidence>
<feature type="domain" description="HTH cro/C1-type" evidence="5">
    <location>
        <begin position="19"/>
        <end position="41"/>
    </location>
</feature>
<evidence type="ECO:0000256" key="4">
    <source>
        <dbReference type="ARBA" id="ARBA00023163"/>
    </source>
</evidence>
<evidence type="ECO:0000256" key="1">
    <source>
        <dbReference type="ARBA" id="ARBA00010466"/>
    </source>
</evidence>
<evidence type="ECO:0000256" key="2">
    <source>
        <dbReference type="ARBA" id="ARBA00023015"/>
    </source>
</evidence>
<evidence type="ECO:0000313" key="6">
    <source>
        <dbReference type="EMBL" id="GAA2112219.1"/>
    </source>
</evidence>
<comment type="caution">
    <text evidence="6">The sequence shown here is derived from an EMBL/GenBank/DDBJ whole genome shotgun (WGS) entry which is preliminary data.</text>
</comment>
<dbReference type="InterPro" id="IPR051054">
    <property type="entry name" value="SorC_transcr_regulators"/>
</dbReference>
<dbReference type="InterPro" id="IPR007324">
    <property type="entry name" value="Sugar-bd_dom_put"/>
</dbReference>
<gene>
    <name evidence="6" type="primary">deoR</name>
    <name evidence="6" type="ORF">GCM10009824_08180</name>
</gene>
<organism evidence="6 7">
    <name type="scientific">Kocuria atrinae</name>
    <dbReference type="NCBI Taxonomy" id="592377"/>
    <lineage>
        <taxon>Bacteria</taxon>
        <taxon>Bacillati</taxon>
        <taxon>Actinomycetota</taxon>
        <taxon>Actinomycetes</taxon>
        <taxon>Micrococcales</taxon>
        <taxon>Micrococcaceae</taxon>
        <taxon>Kocuria</taxon>
    </lineage>
</organism>
<keyword evidence="7" id="KW-1185">Reference proteome</keyword>
<accession>A0ABP5J6V2</accession>
<dbReference type="Pfam" id="PF12802">
    <property type="entry name" value="MarR_2"/>
    <property type="match status" value="1"/>
</dbReference>
<dbReference type="PANTHER" id="PTHR34294:SF1">
    <property type="entry name" value="TRANSCRIPTIONAL REGULATOR LSRR"/>
    <property type="match status" value="1"/>
</dbReference>